<dbReference type="VEuPathDB" id="FungiDB:BD410DRAFT_795721"/>
<feature type="transmembrane region" description="Helical" evidence="1">
    <location>
        <begin position="52"/>
        <end position="73"/>
    </location>
</feature>
<feature type="transmembrane region" description="Helical" evidence="1">
    <location>
        <begin position="172"/>
        <end position="194"/>
    </location>
</feature>
<dbReference type="InterPro" id="IPR045340">
    <property type="entry name" value="DUF6533"/>
</dbReference>
<protein>
    <recommendedName>
        <fullName evidence="2">DUF6533 domain-containing protein</fullName>
    </recommendedName>
</protein>
<evidence type="ECO:0000313" key="4">
    <source>
        <dbReference type="Proteomes" id="UP000294933"/>
    </source>
</evidence>
<keyword evidence="1" id="KW-1133">Transmembrane helix</keyword>
<accession>A0A4Y7PNB6</accession>
<feature type="transmembrane region" description="Helical" evidence="1">
    <location>
        <begin position="20"/>
        <end position="40"/>
    </location>
</feature>
<feature type="domain" description="DUF6533" evidence="2">
    <location>
        <begin position="25"/>
        <end position="64"/>
    </location>
</feature>
<feature type="transmembrane region" description="Helical" evidence="1">
    <location>
        <begin position="206"/>
        <end position="226"/>
    </location>
</feature>
<evidence type="ECO:0000313" key="3">
    <source>
        <dbReference type="EMBL" id="TDL16089.1"/>
    </source>
</evidence>
<evidence type="ECO:0000256" key="1">
    <source>
        <dbReference type="SAM" id="Phobius"/>
    </source>
</evidence>
<dbReference type="OrthoDB" id="2745134at2759"/>
<name>A0A4Y7PNB6_9AGAM</name>
<sequence>MSDSSPDIAGLTAEVTQILFLTRVLISGTALVLYDYVLTFSTEISEIWNSKFSGAQALFILSRYPNMVFMVLYSAHTLTRNPSTTVLSSNVLQCDGLGRNGPKRIIWHFNVANICDISEKSIYLRHLGVALFSQRVRSSLRLSCRKIGNWQQWPCSCMWHRSVVDSLATVRLLRLAGIILSLIIDVLVFTLTFAKTIRHTIEMKRVGLGNGLGYFILRDGAMYFLLVKFLRLQASWWS</sequence>
<organism evidence="3 4">
    <name type="scientific">Rickenella mellea</name>
    <dbReference type="NCBI Taxonomy" id="50990"/>
    <lineage>
        <taxon>Eukaryota</taxon>
        <taxon>Fungi</taxon>
        <taxon>Dikarya</taxon>
        <taxon>Basidiomycota</taxon>
        <taxon>Agaricomycotina</taxon>
        <taxon>Agaricomycetes</taxon>
        <taxon>Hymenochaetales</taxon>
        <taxon>Rickenellaceae</taxon>
        <taxon>Rickenella</taxon>
    </lineage>
</organism>
<dbReference type="AlphaFoldDB" id="A0A4Y7PNB6"/>
<gene>
    <name evidence="3" type="ORF">BD410DRAFT_795721</name>
</gene>
<keyword evidence="1" id="KW-0472">Membrane</keyword>
<keyword evidence="1" id="KW-0812">Transmembrane</keyword>
<dbReference type="Proteomes" id="UP000294933">
    <property type="component" value="Unassembled WGS sequence"/>
</dbReference>
<reference evidence="3 4" key="1">
    <citation type="submission" date="2018-06" db="EMBL/GenBank/DDBJ databases">
        <title>A transcriptomic atlas of mushroom development highlights an independent origin of complex multicellularity.</title>
        <authorList>
            <consortium name="DOE Joint Genome Institute"/>
            <person name="Krizsan K."/>
            <person name="Almasi E."/>
            <person name="Merenyi Z."/>
            <person name="Sahu N."/>
            <person name="Viragh M."/>
            <person name="Koszo T."/>
            <person name="Mondo S."/>
            <person name="Kiss B."/>
            <person name="Balint B."/>
            <person name="Kues U."/>
            <person name="Barry K."/>
            <person name="Hegedus J.C."/>
            <person name="Henrissat B."/>
            <person name="Johnson J."/>
            <person name="Lipzen A."/>
            <person name="Ohm R."/>
            <person name="Nagy I."/>
            <person name="Pangilinan J."/>
            <person name="Yan J."/>
            <person name="Xiong Y."/>
            <person name="Grigoriev I.V."/>
            <person name="Hibbett D.S."/>
            <person name="Nagy L.G."/>
        </authorList>
    </citation>
    <scope>NUCLEOTIDE SEQUENCE [LARGE SCALE GENOMIC DNA]</scope>
    <source>
        <strain evidence="3 4">SZMC22713</strain>
    </source>
</reference>
<evidence type="ECO:0000259" key="2">
    <source>
        <dbReference type="Pfam" id="PF20151"/>
    </source>
</evidence>
<keyword evidence="4" id="KW-1185">Reference proteome</keyword>
<dbReference type="EMBL" id="ML170252">
    <property type="protein sequence ID" value="TDL16089.1"/>
    <property type="molecule type" value="Genomic_DNA"/>
</dbReference>
<dbReference type="Pfam" id="PF20151">
    <property type="entry name" value="DUF6533"/>
    <property type="match status" value="1"/>
</dbReference>
<proteinExistence type="predicted"/>